<accession>A0A3M7PCJ1</accession>
<dbReference type="EMBL" id="REGN01012205">
    <property type="protein sequence ID" value="RMZ96427.1"/>
    <property type="molecule type" value="Genomic_DNA"/>
</dbReference>
<comment type="caution">
    <text evidence="1">The sequence shown here is derived from an EMBL/GenBank/DDBJ whole genome shotgun (WGS) entry which is preliminary data.</text>
</comment>
<gene>
    <name evidence="1" type="ORF">BpHYR1_035266</name>
</gene>
<evidence type="ECO:0000313" key="2">
    <source>
        <dbReference type="Proteomes" id="UP000276133"/>
    </source>
</evidence>
<name>A0A3M7PCJ1_BRAPC</name>
<protein>
    <submittedName>
        <fullName evidence="1">Uncharacterized protein</fullName>
    </submittedName>
</protein>
<sequence length="71" mass="7983">MSLSILVDNGEALISFSCTLLSNGSDLTQRLKIGDEVSVKENTDSEPKVLGEYSQQFLQHRHLPHRLLLFL</sequence>
<evidence type="ECO:0000313" key="1">
    <source>
        <dbReference type="EMBL" id="RMZ96427.1"/>
    </source>
</evidence>
<keyword evidence="2" id="KW-1185">Reference proteome</keyword>
<dbReference type="Proteomes" id="UP000276133">
    <property type="component" value="Unassembled WGS sequence"/>
</dbReference>
<reference evidence="1 2" key="1">
    <citation type="journal article" date="2018" name="Sci. Rep.">
        <title>Genomic signatures of local adaptation to the degree of environmental predictability in rotifers.</title>
        <authorList>
            <person name="Franch-Gras L."/>
            <person name="Hahn C."/>
            <person name="Garcia-Roger E.M."/>
            <person name="Carmona M.J."/>
            <person name="Serra M."/>
            <person name="Gomez A."/>
        </authorList>
    </citation>
    <scope>NUCLEOTIDE SEQUENCE [LARGE SCALE GENOMIC DNA]</scope>
    <source>
        <strain evidence="1">HYR1</strain>
    </source>
</reference>
<dbReference type="AlphaFoldDB" id="A0A3M7PCJ1"/>
<organism evidence="1 2">
    <name type="scientific">Brachionus plicatilis</name>
    <name type="common">Marine rotifer</name>
    <name type="synonym">Brachionus muelleri</name>
    <dbReference type="NCBI Taxonomy" id="10195"/>
    <lineage>
        <taxon>Eukaryota</taxon>
        <taxon>Metazoa</taxon>
        <taxon>Spiralia</taxon>
        <taxon>Gnathifera</taxon>
        <taxon>Rotifera</taxon>
        <taxon>Eurotatoria</taxon>
        <taxon>Monogononta</taxon>
        <taxon>Pseudotrocha</taxon>
        <taxon>Ploima</taxon>
        <taxon>Brachionidae</taxon>
        <taxon>Brachionus</taxon>
    </lineage>
</organism>
<proteinExistence type="predicted"/>